<protein>
    <submittedName>
        <fullName evidence="1">Uncharacterized protein</fullName>
    </submittedName>
</protein>
<keyword evidence="2" id="KW-1185">Reference proteome</keyword>
<sequence>MTTLRVEDHLLTLVFPSWERLMAGRAAHSVAIGAIDSVELLPGWSTEILGWRSGLVVSGFRKLGTFRHPDGTRRLVSMTRGLPMLRVRLRDRESGGGFDELLVSAPDAAEQAARLDALLARARS</sequence>
<evidence type="ECO:0000313" key="1">
    <source>
        <dbReference type="EMBL" id="GLJ68278.1"/>
    </source>
</evidence>
<dbReference type="EMBL" id="BSEL01000005">
    <property type="protein sequence ID" value="GLJ68278.1"/>
    <property type="molecule type" value="Genomic_DNA"/>
</dbReference>
<gene>
    <name evidence="1" type="ORF">GCM10017579_23140</name>
</gene>
<name>A0ABQ5SVR2_9ACTN</name>
<dbReference type="RefSeq" id="WP_189120689.1">
    <property type="nucleotide sequence ID" value="NZ_BMRK01000028.1"/>
</dbReference>
<reference evidence="1" key="2">
    <citation type="submission" date="2023-01" db="EMBL/GenBank/DDBJ databases">
        <authorList>
            <person name="Sun Q."/>
            <person name="Evtushenko L."/>
        </authorList>
    </citation>
    <scope>NUCLEOTIDE SEQUENCE</scope>
    <source>
        <strain evidence="1">VKM Ac-1246</strain>
    </source>
</reference>
<accession>A0ABQ5SVR2</accession>
<dbReference type="Proteomes" id="UP001142292">
    <property type="component" value="Unassembled WGS sequence"/>
</dbReference>
<reference evidence="1" key="1">
    <citation type="journal article" date="2014" name="Int. J. Syst. Evol. Microbiol.">
        <title>Complete genome of a new Firmicutes species belonging to the dominant human colonic microbiota ('Ruminococcus bicirculans') reveals two chromosomes and a selective capacity to utilize plant glucans.</title>
        <authorList>
            <consortium name="NISC Comparative Sequencing Program"/>
            <person name="Wegmann U."/>
            <person name="Louis P."/>
            <person name="Goesmann A."/>
            <person name="Henrissat B."/>
            <person name="Duncan S.H."/>
            <person name="Flint H.J."/>
        </authorList>
    </citation>
    <scope>NUCLEOTIDE SEQUENCE</scope>
    <source>
        <strain evidence="1">VKM Ac-1246</strain>
    </source>
</reference>
<organism evidence="1 2">
    <name type="scientific">Nocardioides luteus</name>
    <dbReference type="NCBI Taxonomy" id="1844"/>
    <lineage>
        <taxon>Bacteria</taxon>
        <taxon>Bacillati</taxon>
        <taxon>Actinomycetota</taxon>
        <taxon>Actinomycetes</taxon>
        <taxon>Propionibacteriales</taxon>
        <taxon>Nocardioidaceae</taxon>
        <taxon>Nocardioides</taxon>
    </lineage>
</organism>
<comment type="caution">
    <text evidence="1">The sequence shown here is derived from an EMBL/GenBank/DDBJ whole genome shotgun (WGS) entry which is preliminary data.</text>
</comment>
<evidence type="ECO:0000313" key="2">
    <source>
        <dbReference type="Proteomes" id="UP001142292"/>
    </source>
</evidence>
<proteinExistence type="predicted"/>